<dbReference type="AlphaFoldDB" id="U6KX30"/>
<dbReference type="VEuPathDB" id="ToxoDB:ETH_00012000"/>
<organism evidence="3 4">
    <name type="scientific">Eimeria tenella</name>
    <name type="common">Coccidian parasite</name>
    <dbReference type="NCBI Taxonomy" id="5802"/>
    <lineage>
        <taxon>Eukaryota</taxon>
        <taxon>Sar</taxon>
        <taxon>Alveolata</taxon>
        <taxon>Apicomplexa</taxon>
        <taxon>Conoidasida</taxon>
        <taxon>Coccidia</taxon>
        <taxon>Eucoccidiorida</taxon>
        <taxon>Eimeriorina</taxon>
        <taxon>Eimeriidae</taxon>
        <taxon>Eimeria</taxon>
    </lineage>
</organism>
<dbReference type="Proteomes" id="UP000030747">
    <property type="component" value="Unassembled WGS sequence"/>
</dbReference>
<keyword evidence="1" id="KW-0812">Transmembrane</keyword>
<keyword evidence="1" id="KW-1133">Transmembrane helix</keyword>
<feature type="non-terminal residue" evidence="3">
    <location>
        <position position="125"/>
    </location>
</feature>
<feature type="transmembrane region" description="Helical" evidence="1">
    <location>
        <begin position="70"/>
        <end position="90"/>
    </location>
</feature>
<keyword evidence="2" id="KW-0732">Signal</keyword>
<dbReference type="EMBL" id="HG674866">
    <property type="protein sequence ID" value="CDJ40055.1"/>
    <property type="molecule type" value="Genomic_DNA"/>
</dbReference>
<reference evidence="3" key="2">
    <citation type="submission" date="2013-10" db="EMBL/GenBank/DDBJ databases">
        <authorList>
            <person name="Aslett M."/>
        </authorList>
    </citation>
    <scope>NUCLEOTIDE SEQUENCE [LARGE SCALE GENOMIC DNA]</scope>
    <source>
        <strain evidence="3">Houghton</strain>
    </source>
</reference>
<gene>
    <name evidence="3" type="ORF">ETH_00012000</name>
</gene>
<dbReference type="OrthoDB" id="10362382at2759"/>
<keyword evidence="1" id="KW-0472">Membrane</keyword>
<dbReference type="RefSeq" id="XP_013230808.1">
    <property type="nucleotide sequence ID" value="XM_013375354.1"/>
</dbReference>
<protein>
    <submittedName>
        <fullName evidence="3">Uncharacterized protein</fullName>
    </submittedName>
</protein>
<proteinExistence type="predicted"/>
<dbReference type="GeneID" id="25251576"/>
<feature type="signal peptide" evidence="2">
    <location>
        <begin position="1"/>
        <end position="34"/>
    </location>
</feature>
<keyword evidence="4" id="KW-1185">Reference proteome</keyword>
<evidence type="ECO:0000313" key="4">
    <source>
        <dbReference type="Proteomes" id="UP000030747"/>
    </source>
</evidence>
<feature type="chain" id="PRO_5004671902" evidence="2">
    <location>
        <begin position="35"/>
        <end position="125"/>
    </location>
</feature>
<evidence type="ECO:0000256" key="1">
    <source>
        <dbReference type="SAM" id="Phobius"/>
    </source>
</evidence>
<accession>U6KX30</accession>
<sequence length="125" mass="13254">MLASSLKKLCSRQLFALFASLGVIVVADFHKAEAAVLPYSIDSPTNDEAAAQLRDTTKYVGGRPHHASHLTMLSILAAVFAVGFAMMFCFKSLEAQNSGDNYSLITRRLAMGNGGSNSVSLAISA</sequence>
<reference evidence="3" key="1">
    <citation type="submission" date="2013-10" db="EMBL/GenBank/DDBJ databases">
        <title>Genomic analysis of the causative agents of coccidiosis in chickens.</title>
        <authorList>
            <person name="Reid A.J."/>
            <person name="Blake D."/>
            <person name="Billington K."/>
            <person name="Browne H."/>
            <person name="Dunn M."/>
            <person name="Hung S."/>
            <person name="Kawahara F."/>
            <person name="Miranda-Saavedra D."/>
            <person name="Mourier T."/>
            <person name="Nagra H."/>
            <person name="Otto T.D."/>
            <person name="Rawlings N."/>
            <person name="Sanchez A."/>
            <person name="Sanders M."/>
            <person name="Subramaniam C."/>
            <person name="Tay Y."/>
            <person name="Dear P."/>
            <person name="Doerig C."/>
            <person name="Gruber A."/>
            <person name="Parkinson J."/>
            <person name="Shirley M."/>
            <person name="Wan K.L."/>
            <person name="Berriman M."/>
            <person name="Tomley F."/>
            <person name="Pain A."/>
        </authorList>
    </citation>
    <scope>NUCLEOTIDE SEQUENCE [LARGE SCALE GENOMIC DNA]</scope>
    <source>
        <strain evidence="3">Houghton</strain>
    </source>
</reference>
<name>U6KX30_EIMTE</name>
<evidence type="ECO:0000256" key="2">
    <source>
        <dbReference type="SAM" id="SignalP"/>
    </source>
</evidence>
<evidence type="ECO:0000313" key="3">
    <source>
        <dbReference type="EMBL" id="CDJ40055.1"/>
    </source>
</evidence>